<keyword evidence="2" id="KW-0560">Oxidoreductase</keyword>
<dbReference type="AlphaFoldDB" id="A6X700"/>
<dbReference type="STRING" id="439375.Oant_4304"/>
<comment type="similarity">
    <text evidence="1">Belongs to the short-chain dehydrogenases/reductases (SDR) family.</text>
</comment>
<dbReference type="KEGG" id="oan:Oant_4304"/>
<dbReference type="PANTHER" id="PTHR48107">
    <property type="entry name" value="NADPH-DEPENDENT ALDEHYDE REDUCTASE-LIKE PROTEIN, CHLOROPLASTIC-RELATED"/>
    <property type="match status" value="1"/>
</dbReference>
<reference evidence="4 5" key="1">
    <citation type="journal article" date="2011" name="J. Bacteriol.">
        <title>Genome of Ochrobactrum anthropi ATCC 49188 T, a versatile opportunistic pathogen and symbiont of several eukaryotic hosts.</title>
        <authorList>
            <person name="Chain P.S."/>
            <person name="Lang D.M."/>
            <person name="Comerci D.J."/>
            <person name="Malfatti S.A."/>
            <person name="Vergez L.M."/>
            <person name="Shin M."/>
            <person name="Ugalde R.A."/>
            <person name="Garcia E."/>
            <person name="Tolmasky M.E."/>
        </authorList>
    </citation>
    <scope>NUCLEOTIDE SEQUENCE [LARGE SCALE GENOMIC DNA]</scope>
    <source>
        <strain evidence="5">ATCC 49188 / DSM 6882 / CCUG 24695 / JCM 21032 / LMG 3331 / NBRC 15819 / NCTC 12168 / Alc 37</strain>
    </source>
</reference>
<organism evidence="4 5">
    <name type="scientific">Brucella anthropi (strain ATCC 49188 / DSM 6882 / CCUG 24695 / JCM 21032 / LMG 3331 / NBRC 15819 / NCTC 12168 / Alc 37)</name>
    <name type="common">Ochrobactrum anthropi</name>
    <dbReference type="NCBI Taxonomy" id="439375"/>
    <lineage>
        <taxon>Bacteria</taxon>
        <taxon>Pseudomonadati</taxon>
        <taxon>Pseudomonadota</taxon>
        <taxon>Alphaproteobacteria</taxon>
        <taxon>Hyphomicrobiales</taxon>
        <taxon>Brucellaceae</taxon>
        <taxon>Brucella/Ochrobactrum group</taxon>
        <taxon>Brucella</taxon>
    </lineage>
</organism>
<evidence type="ECO:0000313" key="5">
    <source>
        <dbReference type="Proteomes" id="UP000002301"/>
    </source>
</evidence>
<keyword evidence="5" id="KW-1185">Reference proteome</keyword>
<dbReference type="HOGENOM" id="CLU_010194_4_1_5"/>
<gene>
    <name evidence="4" type="ordered locus">Oant_4304</name>
</gene>
<dbReference type="PROSITE" id="PS00061">
    <property type="entry name" value="ADH_SHORT"/>
    <property type="match status" value="1"/>
</dbReference>
<evidence type="ECO:0000256" key="2">
    <source>
        <dbReference type="ARBA" id="ARBA00023002"/>
    </source>
</evidence>
<dbReference type="FunFam" id="3.40.50.720:FF:000084">
    <property type="entry name" value="Short-chain dehydrogenase reductase"/>
    <property type="match status" value="1"/>
</dbReference>
<dbReference type="InterPro" id="IPR002347">
    <property type="entry name" value="SDR_fam"/>
</dbReference>
<dbReference type="Proteomes" id="UP000002301">
    <property type="component" value="Chromosome 2"/>
</dbReference>
<evidence type="ECO:0000256" key="3">
    <source>
        <dbReference type="SAM" id="MobiDB-lite"/>
    </source>
</evidence>
<dbReference type="InterPro" id="IPR020904">
    <property type="entry name" value="Sc_DH/Rdtase_CS"/>
</dbReference>
<protein>
    <submittedName>
        <fullName evidence="4">Short-chain dehydrogenase/reductase SDR</fullName>
    </submittedName>
</protein>
<dbReference type="eggNOG" id="COG1028">
    <property type="taxonomic scope" value="Bacteria"/>
</dbReference>
<dbReference type="PRINTS" id="PR00080">
    <property type="entry name" value="SDRFAMILY"/>
</dbReference>
<dbReference type="Gene3D" id="3.40.50.720">
    <property type="entry name" value="NAD(P)-binding Rossmann-like Domain"/>
    <property type="match status" value="1"/>
</dbReference>
<sequence length="311" mass="33350">MLPNAWNTQRISLLGRQGEKEGQADMESQYPKPPFETKQQPMPGITNKMNPKPDHGETTYSGSGKLKGLRAIITGGDSGIGRAVAIAFAREGADILIAYLEEDEDALETKALIEKDGRKAVLMKCDIQHAQTCRDLIDRAVGELGGIDILVNNAAHQASFSELGDISDEEWELTFRVNIHAMFYLTKAALSHMRPGATIINTASINSDMPNPTLLAYATTKGAIQNFTAGLAQLLAEKGIRANAVAPGPVWTPLIPSTLPDEAVRNFGRQTPMKRPAQPAELASAYVMLADPLSSFTSGATIAVTGGKPIL</sequence>
<accession>A6X700</accession>
<dbReference type="EMBL" id="CP000759">
    <property type="protein sequence ID" value="ABS17004.1"/>
    <property type="molecule type" value="Genomic_DNA"/>
</dbReference>
<evidence type="ECO:0000313" key="4">
    <source>
        <dbReference type="EMBL" id="ABS17004.1"/>
    </source>
</evidence>
<feature type="region of interest" description="Disordered" evidence="3">
    <location>
        <begin position="13"/>
        <end position="63"/>
    </location>
</feature>
<evidence type="ECO:0000256" key="1">
    <source>
        <dbReference type="ARBA" id="ARBA00006484"/>
    </source>
</evidence>
<proteinExistence type="inferred from homology"/>
<dbReference type="PRINTS" id="PR00081">
    <property type="entry name" value="GDHRDH"/>
</dbReference>
<dbReference type="InterPro" id="IPR036291">
    <property type="entry name" value="NAD(P)-bd_dom_sf"/>
</dbReference>
<dbReference type="SUPFAM" id="SSF51735">
    <property type="entry name" value="NAD(P)-binding Rossmann-fold domains"/>
    <property type="match status" value="1"/>
</dbReference>
<dbReference type="PANTHER" id="PTHR48107:SF16">
    <property type="entry name" value="NADPH-DEPENDENT ALDEHYDE REDUCTASE 1, CHLOROPLASTIC"/>
    <property type="match status" value="1"/>
</dbReference>
<name>A6X700_BRUA4</name>
<dbReference type="Pfam" id="PF13561">
    <property type="entry name" value="adh_short_C2"/>
    <property type="match status" value="1"/>
</dbReference>
<dbReference type="GO" id="GO:0016614">
    <property type="term" value="F:oxidoreductase activity, acting on CH-OH group of donors"/>
    <property type="evidence" value="ECO:0007669"/>
    <property type="project" value="UniProtKB-ARBA"/>
</dbReference>